<sequence length="330" mass="37105">MRNPEEDLKDYALIDSGCSGSITGDKDKLSDFKKFKGGYVAFGNDPKGGRITGKGTIKTSCIDFEKAINVLFTDKECLILSPKISFLLERSNLFVAKATKDEVCLMATEYMGNDQLGKFDGKSEEGYLLGYSTSSKGFRVYNRVTRKVQDCLHVDFLEDQENQKGKGGKVSTYDDVEDLDDQQFIVHGPSINAAQNKHLKQLILKKKSFTLDVKRRVTEIGFGVDSKNSFKMMEFLAESPLIIIDKRLKHSCGTMQILNTTHNSKSDPKDKMTIDEDSSLRKGCQAEIGIQKKREKEKEENQMLQEEMIETLKEGNATVKKNIASQECLN</sequence>
<reference evidence="4" key="1">
    <citation type="journal article" date="2022" name="Int. J. Mol. Sci.">
        <title>Draft Genome of Tanacetum Coccineum: Genomic Comparison of Closely Related Tanacetum-Family Plants.</title>
        <authorList>
            <person name="Yamashiro T."/>
            <person name="Shiraishi A."/>
            <person name="Nakayama K."/>
            <person name="Satake H."/>
        </authorList>
    </citation>
    <scope>NUCLEOTIDE SEQUENCE</scope>
</reference>
<keyword evidence="5" id="KW-1185">Reference proteome</keyword>
<organism evidence="4 5">
    <name type="scientific">Tanacetum coccineum</name>
    <dbReference type="NCBI Taxonomy" id="301880"/>
    <lineage>
        <taxon>Eukaryota</taxon>
        <taxon>Viridiplantae</taxon>
        <taxon>Streptophyta</taxon>
        <taxon>Embryophyta</taxon>
        <taxon>Tracheophyta</taxon>
        <taxon>Spermatophyta</taxon>
        <taxon>Magnoliopsida</taxon>
        <taxon>eudicotyledons</taxon>
        <taxon>Gunneridae</taxon>
        <taxon>Pentapetalae</taxon>
        <taxon>asterids</taxon>
        <taxon>campanulids</taxon>
        <taxon>Asterales</taxon>
        <taxon>Asteraceae</taxon>
        <taxon>Asteroideae</taxon>
        <taxon>Anthemideae</taxon>
        <taxon>Anthemidinae</taxon>
        <taxon>Tanacetum</taxon>
    </lineage>
</organism>
<name>A0ABQ5J6I2_9ASTR</name>
<evidence type="ECO:0000259" key="2">
    <source>
        <dbReference type="Pfam" id="PF22936"/>
    </source>
</evidence>
<comment type="caution">
    <text evidence="4">The sequence shown here is derived from an EMBL/GenBank/DDBJ whole genome shotgun (WGS) entry which is preliminary data.</text>
</comment>
<keyword evidence="1" id="KW-0175">Coiled coil</keyword>
<dbReference type="Pfam" id="PF22936">
    <property type="entry name" value="Pol_BBD"/>
    <property type="match status" value="1"/>
</dbReference>
<protein>
    <submittedName>
        <fullName evidence="4">Uncharacterized protein</fullName>
    </submittedName>
</protein>
<feature type="domain" description="Retrovirus-related Pol polyprotein from transposon TNT 1-94-like beta-barrel" evidence="2">
    <location>
        <begin position="13"/>
        <end position="63"/>
    </location>
</feature>
<dbReference type="Proteomes" id="UP001151760">
    <property type="component" value="Unassembled WGS sequence"/>
</dbReference>
<dbReference type="Pfam" id="PF25597">
    <property type="entry name" value="SH3_retrovirus"/>
    <property type="match status" value="1"/>
</dbReference>
<dbReference type="EMBL" id="BQNB010021600">
    <property type="protein sequence ID" value="GJU08100.1"/>
    <property type="molecule type" value="Genomic_DNA"/>
</dbReference>
<dbReference type="InterPro" id="IPR057670">
    <property type="entry name" value="SH3_retrovirus"/>
</dbReference>
<reference evidence="4" key="2">
    <citation type="submission" date="2022-01" db="EMBL/GenBank/DDBJ databases">
        <authorList>
            <person name="Yamashiro T."/>
            <person name="Shiraishi A."/>
            <person name="Satake H."/>
            <person name="Nakayama K."/>
        </authorList>
    </citation>
    <scope>NUCLEOTIDE SEQUENCE</scope>
</reference>
<accession>A0ABQ5J6I2</accession>
<proteinExistence type="predicted"/>
<feature type="domain" description="Retroviral polymerase SH3-like" evidence="3">
    <location>
        <begin position="114"/>
        <end position="164"/>
    </location>
</feature>
<evidence type="ECO:0000256" key="1">
    <source>
        <dbReference type="SAM" id="Coils"/>
    </source>
</evidence>
<evidence type="ECO:0000313" key="5">
    <source>
        <dbReference type="Proteomes" id="UP001151760"/>
    </source>
</evidence>
<gene>
    <name evidence="4" type="ORF">Tco_1124530</name>
</gene>
<feature type="coiled-coil region" evidence="1">
    <location>
        <begin position="287"/>
        <end position="314"/>
    </location>
</feature>
<dbReference type="InterPro" id="IPR054722">
    <property type="entry name" value="PolX-like_BBD"/>
</dbReference>
<evidence type="ECO:0000313" key="4">
    <source>
        <dbReference type="EMBL" id="GJU08100.1"/>
    </source>
</evidence>
<evidence type="ECO:0000259" key="3">
    <source>
        <dbReference type="Pfam" id="PF25597"/>
    </source>
</evidence>